<organism evidence="1 2">
    <name type="scientific">Parapedobacter pyrenivorans</name>
    <dbReference type="NCBI Taxonomy" id="1305674"/>
    <lineage>
        <taxon>Bacteria</taxon>
        <taxon>Pseudomonadati</taxon>
        <taxon>Bacteroidota</taxon>
        <taxon>Sphingobacteriia</taxon>
        <taxon>Sphingobacteriales</taxon>
        <taxon>Sphingobacteriaceae</taxon>
        <taxon>Parapedobacter</taxon>
    </lineage>
</organism>
<evidence type="ECO:0000313" key="1">
    <source>
        <dbReference type="EMBL" id="GGH01386.1"/>
    </source>
</evidence>
<accession>A0A917MGR9</accession>
<gene>
    <name evidence="1" type="ORF">GCM10007415_41880</name>
</gene>
<proteinExistence type="predicted"/>
<protein>
    <submittedName>
        <fullName evidence="1">Uncharacterized protein</fullName>
    </submittedName>
</protein>
<name>A0A917MGR9_9SPHI</name>
<dbReference type="Proteomes" id="UP000660862">
    <property type="component" value="Unassembled WGS sequence"/>
</dbReference>
<dbReference type="AlphaFoldDB" id="A0A917MGR9"/>
<reference evidence="1" key="2">
    <citation type="submission" date="2020-09" db="EMBL/GenBank/DDBJ databases">
        <authorList>
            <person name="Sun Q."/>
            <person name="Zhou Y."/>
        </authorList>
    </citation>
    <scope>NUCLEOTIDE SEQUENCE</scope>
    <source>
        <strain evidence="1">CGMCC 1.12195</strain>
    </source>
</reference>
<dbReference type="RefSeq" id="WP_188508078.1">
    <property type="nucleotide sequence ID" value="NZ_BMER01000006.1"/>
</dbReference>
<dbReference type="EMBL" id="BMER01000006">
    <property type="protein sequence ID" value="GGH01386.1"/>
    <property type="molecule type" value="Genomic_DNA"/>
</dbReference>
<reference evidence="1" key="1">
    <citation type="journal article" date="2014" name="Int. J. Syst. Evol. Microbiol.">
        <title>Complete genome sequence of Corynebacterium casei LMG S-19264T (=DSM 44701T), isolated from a smear-ripened cheese.</title>
        <authorList>
            <consortium name="US DOE Joint Genome Institute (JGI-PGF)"/>
            <person name="Walter F."/>
            <person name="Albersmeier A."/>
            <person name="Kalinowski J."/>
            <person name="Ruckert C."/>
        </authorList>
    </citation>
    <scope>NUCLEOTIDE SEQUENCE</scope>
    <source>
        <strain evidence="1">CGMCC 1.12195</strain>
    </source>
</reference>
<evidence type="ECO:0000313" key="2">
    <source>
        <dbReference type="Proteomes" id="UP000660862"/>
    </source>
</evidence>
<comment type="caution">
    <text evidence="1">The sequence shown here is derived from an EMBL/GenBank/DDBJ whole genome shotgun (WGS) entry which is preliminary data.</text>
</comment>
<keyword evidence="2" id="KW-1185">Reference proteome</keyword>
<sequence length="192" mass="22705">MVSKHLNRINRDVDRIWKSNGGAECWDGPTLERLNADLHRVIAEATGQLEEWNVELGAREELQQRILSALPESDRIKELWWNEQRTFYTDLLERMETYVNYDETAVVTFSINALEVLFLIRLLVEEGVLRTETLRPVFRYLSRYGHTERYSKLSFDSLKKRYSLHHEQSRKKVKQLLMNLVRRIDQGPSRGG</sequence>